<proteinExistence type="predicted"/>
<dbReference type="EMBL" id="AMCI01000085">
    <property type="protein sequence ID" value="EJX10785.1"/>
    <property type="molecule type" value="Genomic_DNA"/>
</dbReference>
<name>J9H8M4_9ZZZZ</name>
<organism evidence="1">
    <name type="scientific">gut metagenome</name>
    <dbReference type="NCBI Taxonomy" id="749906"/>
    <lineage>
        <taxon>unclassified sequences</taxon>
        <taxon>metagenomes</taxon>
        <taxon>organismal metagenomes</taxon>
    </lineage>
</organism>
<evidence type="ECO:0000313" key="1">
    <source>
        <dbReference type="EMBL" id="EJX10785.1"/>
    </source>
</evidence>
<reference evidence="1" key="1">
    <citation type="journal article" date="2012" name="PLoS ONE">
        <title>Gene sets for utilization of primary and secondary nutrition supplies in the distal gut of endangered iberian lynx.</title>
        <authorList>
            <person name="Alcaide M."/>
            <person name="Messina E."/>
            <person name="Richter M."/>
            <person name="Bargiela R."/>
            <person name="Peplies J."/>
            <person name="Huws S.A."/>
            <person name="Newbold C.J."/>
            <person name="Golyshin P.N."/>
            <person name="Simon M.A."/>
            <person name="Lopez G."/>
            <person name="Yakimov M.M."/>
            <person name="Ferrer M."/>
        </authorList>
    </citation>
    <scope>NUCLEOTIDE SEQUENCE</scope>
</reference>
<feature type="non-terminal residue" evidence="1">
    <location>
        <position position="39"/>
    </location>
</feature>
<comment type="caution">
    <text evidence="1">The sequence shown here is derived from an EMBL/GenBank/DDBJ whole genome shotgun (WGS) entry which is preliminary data.</text>
</comment>
<sequence length="39" mass="4687">MYISDAKVRKNLKIKAYYELFLSEYFKKDSNPLVELETV</sequence>
<accession>J9H8M4</accession>
<dbReference type="AlphaFoldDB" id="J9H8M4"/>
<gene>
    <name evidence="1" type="ORF">EVA_00517</name>
</gene>
<protein>
    <submittedName>
        <fullName evidence="1">Uncharacterized protein</fullName>
    </submittedName>
</protein>